<dbReference type="EMBL" id="REGN01013221">
    <property type="protein sequence ID" value="RMZ94208.1"/>
    <property type="molecule type" value="Genomic_DNA"/>
</dbReference>
<accession>A0A3M7P560</accession>
<feature type="transmembrane region" description="Helical" evidence="1">
    <location>
        <begin position="54"/>
        <end position="77"/>
    </location>
</feature>
<organism evidence="2 3">
    <name type="scientific">Brachionus plicatilis</name>
    <name type="common">Marine rotifer</name>
    <name type="synonym">Brachionus muelleri</name>
    <dbReference type="NCBI Taxonomy" id="10195"/>
    <lineage>
        <taxon>Eukaryota</taxon>
        <taxon>Metazoa</taxon>
        <taxon>Spiralia</taxon>
        <taxon>Gnathifera</taxon>
        <taxon>Rotifera</taxon>
        <taxon>Eurotatoria</taxon>
        <taxon>Monogononta</taxon>
        <taxon>Pseudotrocha</taxon>
        <taxon>Ploima</taxon>
        <taxon>Brachionidae</taxon>
        <taxon>Brachionus</taxon>
    </lineage>
</organism>
<name>A0A3M7P560_BRAPC</name>
<keyword evidence="3" id="KW-1185">Reference proteome</keyword>
<sequence>MNRHLANRIILDYPDSITGLDEDISHCNFTAMRQKCNLKSHFKQKIDLETIEELIVFGDFVILIILNPILGFIGIFLNISTAFMFKNQYNIFSLEQHLPNTFLTQFGQRMSIFQWSILFKNPILKFLINIMVLGFTYSRLCIVQNSMFKLTEKRLNFAKFFMVTLVIGIFLNFLNYFFAILNYDSPSLNFPYSLLQDDLSIKFKLDIILKSIYAINEILNEVIDVKENKNIELRNLRATLINSIVNFFLRVFELFPMAYSFLHFYSLQNKNEVSNRFEFFMFVICYKYRFDQFMRHLCNIRHGDEKSLPQQSRILKATQKAELIQIIMINEEKEKLNY</sequence>
<keyword evidence="1" id="KW-1133">Transmembrane helix</keyword>
<feature type="transmembrane region" description="Helical" evidence="1">
    <location>
        <begin position="123"/>
        <end position="140"/>
    </location>
</feature>
<reference evidence="2 3" key="1">
    <citation type="journal article" date="2018" name="Sci. Rep.">
        <title>Genomic signatures of local adaptation to the degree of environmental predictability in rotifers.</title>
        <authorList>
            <person name="Franch-Gras L."/>
            <person name="Hahn C."/>
            <person name="Garcia-Roger E.M."/>
            <person name="Carmona M.J."/>
            <person name="Serra M."/>
            <person name="Gomez A."/>
        </authorList>
    </citation>
    <scope>NUCLEOTIDE SEQUENCE [LARGE SCALE GENOMIC DNA]</scope>
    <source>
        <strain evidence="2">HYR1</strain>
    </source>
</reference>
<gene>
    <name evidence="2" type="ORF">BpHYR1_027740</name>
</gene>
<evidence type="ECO:0000256" key="1">
    <source>
        <dbReference type="SAM" id="Phobius"/>
    </source>
</evidence>
<feature type="transmembrane region" description="Helical" evidence="1">
    <location>
        <begin position="160"/>
        <end position="181"/>
    </location>
</feature>
<keyword evidence="1" id="KW-0812">Transmembrane</keyword>
<keyword evidence="1" id="KW-0472">Membrane</keyword>
<comment type="caution">
    <text evidence="2">The sequence shown here is derived from an EMBL/GenBank/DDBJ whole genome shotgun (WGS) entry which is preliminary data.</text>
</comment>
<protein>
    <submittedName>
        <fullName evidence="2">Uncharacterized protein</fullName>
    </submittedName>
</protein>
<dbReference type="Proteomes" id="UP000276133">
    <property type="component" value="Unassembled WGS sequence"/>
</dbReference>
<dbReference type="AlphaFoldDB" id="A0A3M7P560"/>
<evidence type="ECO:0000313" key="3">
    <source>
        <dbReference type="Proteomes" id="UP000276133"/>
    </source>
</evidence>
<evidence type="ECO:0000313" key="2">
    <source>
        <dbReference type="EMBL" id="RMZ94208.1"/>
    </source>
</evidence>
<proteinExistence type="predicted"/>